<dbReference type="EMBL" id="MTHB01000072">
    <property type="protein sequence ID" value="OXC78254.1"/>
    <property type="molecule type" value="Genomic_DNA"/>
</dbReference>
<evidence type="ECO:0000259" key="1">
    <source>
        <dbReference type="Pfam" id="PF13614"/>
    </source>
</evidence>
<dbReference type="InterPro" id="IPR027417">
    <property type="entry name" value="P-loop_NTPase"/>
</dbReference>
<dbReference type="PANTHER" id="PTHR13696">
    <property type="entry name" value="P-LOOP CONTAINING NUCLEOSIDE TRIPHOSPHATE HYDROLASE"/>
    <property type="match status" value="1"/>
</dbReference>
<dbReference type="AlphaFoldDB" id="A0A226X484"/>
<accession>A0A226X484</accession>
<evidence type="ECO:0000313" key="3">
    <source>
        <dbReference type="Proteomes" id="UP000214720"/>
    </source>
</evidence>
<dbReference type="CDD" id="cd02042">
    <property type="entry name" value="ParAB_family"/>
    <property type="match status" value="1"/>
</dbReference>
<dbReference type="Proteomes" id="UP000214720">
    <property type="component" value="Unassembled WGS sequence"/>
</dbReference>
<dbReference type="Pfam" id="PF13614">
    <property type="entry name" value="AAA_31"/>
    <property type="match status" value="1"/>
</dbReference>
<dbReference type="Gene3D" id="3.40.50.300">
    <property type="entry name" value="P-loop containing nucleotide triphosphate hydrolases"/>
    <property type="match status" value="1"/>
</dbReference>
<protein>
    <submittedName>
        <fullName evidence="2">Chromosome (Plasmid) partitioning protein ParA</fullName>
    </submittedName>
</protein>
<proteinExistence type="predicted"/>
<name>A0A226X484_CABSO</name>
<dbReference type="SUPFAM" id="SSF52540">
    <property type="entry name" value="P-loop containing nucleoside triphosphate hydrolases"/>
    <property type="match status" value="1"/>
</dbReference>
<dbReference type="PIRSF" id="PIRSF009320">
    <property type="entry name" value="Nuc_binding_HP_1000"/>
    <property type="match status" value="1"/>
</dbReference>
<feature type="domain" description="AAA" evidence="1">
    <location>
        <begin position="3"/>
        <end position="51"/>
    </location>
</feature>
<sequence>MILTCGNTKGGVGKSTLAVQLALGLSLAGDSVWFVDGDKQGNGIGAMTLRTDRELPTLPASSYTDGKTLRAQVMLQAKQFDHTVIDVGGRDTGALRAALLCSDIVLIPFQPRAFDTWALADVAAVIDEANATRDTPVLALAILNCSDPAGSDNADAIEATQEFPQMELLNLAPGRAGIGRRKAISHASATGLHVSEYKPRDEQAIAEIATLIAVLKDRQNGIVSTSK</sequence>
<dbReference type="OrthoDB" id="69313at2"/>
<reference evidence="3" key="1">
    <citation type="submission" date="2017-01" db="EMBL/GenBank/DDBJ databases">
        <title>Genome Analysis of Deinococcus marmoris KOPRI26562.</title>
        <authorList>
            <person name="Kim J.H."/>
            <person name="Oh H.-M."/>
        </authorList>
    </citation>
    <scope>NUCLEOTIDE SEQUENCE [LARGE SCALE GENOMIC DNA]</scope>
    <source>
        <strain evidence="3">PAMC 26633</strain>
    </source>
</reference>
<evidence type="ECO:0000313" key="2">
    <source>
        <dbReference type="EMBL" id="OXC78254.1"/>
    </source>
</evidence>
<organism evidence="2 3">
    <name type="scientific">Caballeronia sordidicola</name>
    <name type="common">Burkholderia sordidicola</name>
    <dbReference type="NCBI Taxonomy" id="196367"/>
    <lineage>
        <taxon>Bacteria</taxon>
        <taxon>Pseudomonadati</taxon>
        <taxon>Pseudomonadota</taxon>
        <taxon>Betaproteobacteria</taxon>
        <taxon>Burkholderiales</taxon>
        <taxon>Burkholderiaceae</taxon>
        <taxon>Caballeronia</taxon>
    </lineage>
</organism>
<dbReference type="InterPro" id="IPR050678">
    <property type="entry name" value="DNA_Partitioning_ATPase"/>
</dbReference>
<dbReference type="InterPro" id="IPR025669">
    <property type="entry name" value="AAA_dom"/>
</dbReference>
<comment type="caution">
    <text evidence="2">The sequence shown here is derived from an EMBL/GenBank/DDBJ whole genome shotgun (WGS) entry which is preliminary data.</text>
</comment>
<dbReference type="PANTHER" id="PTHR13696:SF96">
    <property type="entry name" value="COBQ_COBB_MIND_PARA NUCLEOTIDE BINDING DOMAIN-CONTAINING PROTEIN"/>
    <property type="match status" value="1"/>
</dbReference>
<gene>
    <name evidence="2" type="ORF">BSU04_12795</name>
</gene>